<dbReference type="Pfam" id="PF00069">
    <property type="entry name" value="Pkinase"/>
    <property type="match status" value="1"/>
</dbReference>
<evidence type="ECO:0000256" key="6">
    <source>
        <dbReference type="ARBA" id="ARBA00022777"/>
    </source>
</evidence>
<dbReference type="InterPro" id="IPR008271">
    <property type="entry name" value="Ser/Thr_kinase_AS"/>
</dbReference>
<dbReference type="SUPFAM" id="SSF56112">
    <property type="entry name" value="Protein kinase-like (PK-like)"/>
    <property type="match status" value="1"/>
</dbReference>
<feature type="domain" description="Protein kinase" evidence="12">
    <location>
        <begin position="85"/>
        <end position="377"/>
    </location>
</feature>
<dbReference type="FunFam" id="1.10.510.10:FF:000331">
    <property type="entry name" value="Mitogen-activated protein kinase kinase kinase 19"/>
    <property type="match status" value="1"/>
</dbReference>
<keyword evidence="7" id="KW-0067">ATP-binding</keyword>
<dbReference type="Ensembl" id="ENSSANT00000064599.1">
    <property type="protein sequence ID" value="ENSSANP00000060743.1"/>
    <property type="gene ID" value="ENSSANG00000030332.1"/>
</dbReference>
<keyword evidence="3" id="KW-0723">Serine/threonine-protein kinase</keyword>
<proteinExistence type="inferred from homology"/>
<evidence type="ECO:0000256" key="8">
    <source>
        <dbReference type="ARBA" id="ARBA00047899"/>
    </source>
</evidence>
<keyword evidence="14" id="KW-1185">Reference proteome</keyword>
<evidence type="ECO:0000256" key="5">
    <source>
        <dbReference type="ARBA" id="ARBA00022741"/>
    </source>
</evidence>
<dbReference type="PANTHER" id="PTHR11584">
    <property type="entry name" value="SERINE/THREONINE PROTEIN KINASE"/>
    <property type="match status" value="1"/>
</dbReference>
<reference evidence="13" key="1">
    <citation type="submission" date="2025-08" db="UniProtKB">
        <authorList>
            <consortium name="Ensembl"/>
        </authorList>
    </citation>
    <scope>IDENTIFICATION</scope>
</reference>
<dbReference type="PANTHER" id="PTHR11584:SF369">
    <property type="entry name" value="MITOGEN-ACTIVATED PROTEIN KINASE KINASE KINASE 19-RELATED"/>
    <property type="match status" value="1"/>
</dbReference>
<evidence type="ECO:0000259" key="12">
    <source>
        <dbReference type="PROSITE" id="PS50011"/>
    </source>
</evidence>
<comment type="similarity">
    <text evidence="1">Belongs to the protein kinase superfamily. STE Ser/Thr protein kinase family. STE20 subfamily.</text>
</comment>
<evidence type="ECO:0000256" key="3">
    <source>
        <dbReference type="ARBA" id="ARBA00022527"/>
    </source>
</evidence>
<dbReference type="EC" id="2.7.11.1" evidence="2"/>
<evidence type="ECO:0000313" key="13">
    <source>
        <dbReference type="Ensembl" id="ENSSANP00000060743.1"/>
    </source>
</evidence>
<evidence type="ECO:0000256" key="10">
    <source>
        <dbReference type="ARBA" id="ARBA00069016"/>
    </source>
</evidence>
<keyword evidence="5" id="KW-0547">Nucleotide-binding</keyword>
<dbReference type="InterPro" id="IPR011009">
    <property type="entry name" value="Kinase-like_dom_sf"/>
</dbReference>
<dbReference type="PROSITE" id="PS00108">
    <property type="entry name" value="PROTEIN_KINASE_ST"/>
    <property type="match status" value="1"/>
</dbReference>
<dbReference type="AlphaFoldDB" id="A0A671PNP7"/>
<keyword evidence="6" id="KW-0418">Kinase</keyword>
<evidence type="ECO:0000313" key="14">
    <source>
        <dbReference type="Proteomes" id="UP000472260"/>
    </source>
</evidence>
<evidence type="ECO:0000256" key="4">
    <source>
        <dbReference type="ARBA" id="ARBA00022679"/>
    </source>
</evidence>
<protein>
    <recommendedName>
        <fullName evidence="10">Mitogen-activated protein kinase kinase kinase 19</fullName>
        <ecNumber evidence="2">2.7.11.1</ecNumber>
    </recommendedName>
    <alternativeName>
        <fullName evidence="11">SPS1/STE20-related protein kinase YSK4</fullName>
    </alternativeName>
</protein>
<accession>A0A671PNP7</accession>
<evidence type="ECO:0000256" key="2">
    <source>
        <dbReference type="ARBA" id="ARBA00012513"/>
    </source>
</evidence>
<dbReference type="Gene3D" id="1.10.510.10">
    <property type="entry name" value="Transferase(Phosphotransferase) domain 1"/>
    <property type="match status" value="1"/>
</dbReference>
<dbReference type="InterPro" id="IPR000719">
    <property type="entry name" value="Prot_kinase_dom"/>
</dbReference>
<evidence type="ECO:0000256" key="1">
    <source>
        <dbReference type="ARBA" id="ARBA00008874"/>
    </source>
</evidence>
<organism evidence="13 14">
    <name type="scientific">Sinocyclocheilus anshuiensis</name>
    <dbReference type="NCBI Taxonomy" id="1608454"/>
    <lineage>
        <taxon>Eukaryota</taxon>
        <taxon>Metazoa</taxon>
        <taxon>Chordata</taxon>
        <taxon>Craniata</taxon>
        <taxon>Vertebrata</taxon>
        <taxon>Euteleostomi</taxon>
        <taxon>Actinopterygii</taxon>
        <taxon>Neopterygii</taxon>
        <taxon>Teleostei</taxon>
        <taxon>Ostariophysi</taxon>
        <taxon>Cypriniformes</taxon>
        <taxon>Cyprinidae</taxon>
        <taxon>Cyprininae</taxon>
        <taxon>Sinocyclocheilus</taxon>
    </lineage>
</organism>
<sequence>MHIEGDGREISSAERQYTSILSVIEEVLSNTVSKTSLIKEIILQEQTPTDASAKSEPEISCETKLPSQPLINTWTSDGTASPLYHRFLEEVGDGPLTDDLLRSLAEELISLERRDVETLKTEKEDSTEFKHNFQGQLIAVKQVALDASTSEMAEKEYECLEREVDLLKTLHHTNIVGFLGTALCENTVSIFMEYVPGGSISNILSRFGPLPEKVFVLYTRQILEGVAYFHANRVIHRDLKGNNIMLMPNGLIKLIDFGCARRLSCLQTSTGSKSDVLKSVHGTPYWMAPEVISETGHGRKSDIWSIGCTVFEMATGKPPLAHMNKMAALFYIGAQKGLMPSLSDDFSTNANGFVKACLTRDPKQRPSAEELLGHPFIFHHSQACNRPMN</sequence>
<dbReference type="PROSITE" id="PS50011">
    <property type="entry name" value="PROTEIN_KINASE_DOM"/>
    <property type="match status" value="1"/>
</dbReference>
<evidence type="ECO:0000256" key="7">
    <source>
        <dbReference type="ARBA" id="ARBA00022840"/>
    </source>
</evidence>
<keyword evidence="4" id="KW-0808">Transferase</keyword>
<comment type="catalytic activity">
    <reaction evidence="9">
        <text>L-seryl-[protein] + ATP = O-phospho-L-seryl-[protein] + ADP + H(+)</text>
        <dbReference type="Rhea" id="RHEA:17989"/>
        <dbReference type="Rhea" id="RHEA-COMP:9863"/>
        <dbReference type="Rhea" id="RHEA-COMP:11604"/>
        <dbReference type="ChEBI" id="CHEBI:15378"/>
        <dbReference type="ChEBI" id="CHEBI:29999"/>
        <dbReference type="ChEBI" id="CHEBI:30616"/>
        <dbReference type="ChEBI" id="CHEBI:83421"/>
        <dbReference type="ChEBI" id="CHEBI:456216"/>
        <dbReference type="EC" id="2.7.11.1"/>
    </reaction>
</comment>
<dbReference type="Proteomes" id="UP000472260">
    <property type="component" value="Unassembled WGS sequence"/>
</dbReference>
<dbReference type="GO" id="GO:0004674">
    <property type="term" value="F:protein serine/threonine kinase activity"/>
    <property type="evidence" value="ECO:0007669"/>
    <property type="project" value="UniProtKB-KW"/>
</dbReference>
<name>A0A671PNP7_9TELE</name>
<dbReference type="SMART" id="SM00220">
    <property type="entry name" value="S_TKc"/>
    <property type="match status" value="1"/>
</dbReference>
<evidence type="ECO:0000256" key="11">
    <source>
        <dbReference type="ARBA" id="ARBA00080573"/>
    </source>
</evidence>
<reference evidence="13" key="2">
    <citation type="submission" date="2025-09" db="UniProtKB">
        <authorList>
            <consortium name="Ensembl"/>
        </authorList>
    </citation>
    <scope>IDENTIFICATION</scope>
</reference>
<comment type="catalytic activity">
    <reaction evidence="8">
        <text>L-threonyl-[protein] + ATP = O-phospho-L-threonyl-[protein] + ADP + H(+)</text>
        <dbReference type="Rhea" id="RHEA:46608"/>
        <dbReference type="Rhea" id="RHEA-COMP:11060"/>
        <dbReference type="Rhea" id="RHEA-COMP:11605"/>
        <dbReference type="ChEBI" id="CHEBI:15378"/>
        <dbReference type="ChEBI" id="CHEBI:30013"/>
        <dbReference type="ChEBI" id="CHEBI:30616"/>
        <dbReference type="ChEBI" id="CHEBI:61977"/>
        <dbReference type="ChEBI" id="CHEBI:456216"/>
        <dbReference type="EC" id="2.7.11.1"/>
    </reaction>
</comment>
<evidence type="ECO:0000256" key="9">
    <source>
        <dbReference type="ARBA" id="ARBA00048679"/>
    </source>
</evidence>
<dbReference type="GO" id="GO:0005524">
    <property type="term" value="F:ATP binding"/>
    <property type="evidence" value="ECO:0007669"/>
    <property type="project" value="UniProtKB-KW"/>
</dbReference>